<dbReference type="GO" id="GO:0017056">
    <property type="term" value="F:structural constituent of nuclear pore"/>
    <property type="evidence" value="ECO:0007669"/>
    <property type="project" value="TreeGrafter"/>
</dbReference>
<feature type="compositionally biased region" description="Basic and acidic residues" evidence="5">
    <location>
        <begin position="303"/>
        <end position="333"/>
    </location>
</feature>
<dbReference type="PANTHER" id="PTHR18898:SF2">
    <property type="entry name" value="NUCLEOPROTEIN TPR"/>
    <property type="match status" value="1"/>
</dbReference>
<evidence type="ECO:0000256" key="4">
    <source>
        <dbReference type="SAM" id="Coils"/>
    </source>
</evidence>
<feature type="coiled-coil region" evidence="4">
    <location>
        <begin position="86"/>
        <end position="148"/>
    </location>
</feature>
<feature type="coiled-coil region" evidence="4">
    <location>
        <begin position="1094"/>
        <end position="1156"/>
    </location>
</feature>
<feature type="coiled-coil region" evidence="4">
    <location>
        <begin position="985"/>
        <end position="1051"/>
    </location>
</feature>
<evidence type="ECO:0000259" key="6">
    <source>
        <dbReference type="Pfam" id="PF07926"/>
    </source>
</evidence>
<comment type="subcellular location">
    <subcellularLocation>
        <location evidence="1">Nucleus</location>
    </subcellularLocation>
</comment>
<sequence length="1762" mass="194171">MATQGVTSEERISALEHETRELRAQLESERINSEQASLVIEERYTKLADEYGTVCAERETAHAECASLREMSAKQRKEAGALDVRIIELEKEVERKKVEVRELHTDKQGILQLLQQRKAEIAEKNETIKSYLDKVVALTNEKSEIESKFRESHQDQNRFEAAKARMAQENALLKQHNDWLNEELGQKSTVLLEDRKKASVEIVDLKTKVVDLEGELEEKARGQAAAQKQLGEVQGKLAERESECLELKQKMSSQEALFEKEIGTAKRLIGLYQDTAEKGTGKVKELEGIVEELQAHMKQAAKASDERVAEAEQKAAEAEQRAADHKAQLDRNLEAASHGVASTRVSLGAETPASSASQDQIRRAGDAAMQMLEMSPAAAAATMLKDGMSLTEMYSKYVEMSDAWRQERSDKKRVQGYLDTILEELERKAPLINEQKQEYERVMRSHDALAKRLEDAMHERAALDATIGKARSDAQRAAREKRSVEQQAEDLSRQVQVLLKEVEDLKSGRALVGSRGNGAGAGQTSSNGGVVRASDVINDHLVEFKSIEELQQKNKQLLAVARQLGDDNEQKVSDVRKSLEEEHAKQIAAVELRAEKLSQQHKQHEGLMQQVLRQRDLYKQLLSEREGEGGGVVLAAEISADISSGAKDHKALYVDLQKEHEEFKQESAKNLQMLRDEGYKYREEAGVARGEKTQLQAQLEFERERHARLNEVCGSQGREIEGLVQRNASLIQKLTQHEQRIKDLSFDLDVSRDDLRRESERNASLAAEKELLAKSEKRLTAEVTQAVAEKHRQQASAESLIQRYGEQEKDWARERERLLQESQQMRESWASAQKQLLEESGRSRDVLSASTNLAADTAARIATLEVELRGATKGKEDLQRQLDSAVSNVESLKASLQKAEEKAALAVMRSAAAAQEAAQTAAGEAGSEPDAISRLKAQLKDAQEDAGSAQEAAAAAAGHLAQYKAMCSASDEALKAMKEAHEGYKQESAAAAAAAQKELEAARAKLSEMEAEVSKKRGVDAAEEKKRLAEEEALIAENTRLLEEAASVRKEMELTAEKVSTLEGDVKVHHQQWRAAKSLYDNELIAHAADVKRLGSLESDVDKAKGEAREAKTERDAAKVESAKIQADKATVEAKVEELRRQNRILHEQLEQAAAKGPAEEPFASEGTESGAGEIQQVVQYLRKEKETADCQLSLVNQENARLRKQVEYANQRADAADQRLEAVRKEEVDDERHEKVLRDVESLNLLRESNSGLREENMKLQAQVKDLNKARAGLDEAMAPLKRKCTELQALVDSKDDEVKSIKEQSSRWETRTQNLLDKYGQVDLGEYQRVVKALAEAEKARDGVDKRVKAAAKAAKEDAAKELAEIKGSLEKAKNQEAIAKKQIFNIFNPTRLSVPQWKQERDATKKKIEELEASNAKLKTQLSSEADKAEALAAEVENTKTAKEELQLKVLEKLKNAKQLRITLQQKVKALEKKVKEQDAEGVKEVEEAPKTPKAKKAAAKKRDRESPAPSPKKKPKKPQAEQQAPQEEPAGTVAVVEAAGGEAAAEAEQPAPMEPKYEAPTPADVDNAAEATDEEGSPQTEAAEEQRAADEPAAAAVEEPAATAGEEEQAMEEAPDATAAAAAASAEASLNPQAAPFTPTKAVEAPPQGEEAEGAEEAEDAEEAEQDDEATDADAPEADQAGDMEDSDAEELEGEEEAEPEPEPKPASASKPKPISWKGGKKKEKAPVVAKKAAAAAVKATKVARKKIVKKKVAKKKE</sequence>
<feature type="coiled-coil region" evidence="4">
    <location>
        <begin position="861"/>
        <end position="952"/>
    </location>
</feature>
<dbReference type="InterPro" id="IPR012929">
    <property type="entry name" value="Nucleoprot-TPR/MLP1-2_dom"/>
</dbReference>
<feature type="domain" description="Nucleoprotein TPR/MPL1" evidence="7">
    <location>
        <begin position="156"/>
        <end position="230"/>
    </location>
</feature>
<organism evidence="9 10">
    <name type="scientific">Chloropicon roscoffensis</name>
    <dbReference type="NCBI Taxonomy" id="1461544"/>
    <lineage>
        <taxon>Eukaryota</taxon>
        <taxon>Viridiplantae</taxon>
        <taxon>Chlorophyta</taxon>
        <taxon>Chloropicophyceae</taxon>
        <taxon>Chloropicales</taxon>
        <taxon>Chloropicaceae</taxon>
        <taxon>Chloropicon</taxon>
    </lineage>
</organism>
<evidence type="ECO:0000259" key="7">
    <source>
        <dbReference type="Pfam" id="PF25481"/>
    </source>
</evidence>
<reference evidence="9 10" key="1">
    <citation type="submission" date="2024-03" db="EMBL/GenBank/DDBJ databases">
        <title>Complete genome sequence of the green alga Chloropicon roscoffensis RCC1871.</title>
        <authorList>
            <person name="Lemieux C."/>
            <person name="Pombert J.-F."/>
            <person name="Otis C."/>
            <person name="Turmel M."/>
        </authorList>
    </citation>
    <scope>NUCLEOTIDE SEQUENCE [LARGE SCALE GENOMIC DNA]</scope>
    <source>
        <strain evidence="9 10">RCC1871</strain>
    </source>
</reference>
<gene>
    <name evidence="9" type="ORF">HKI87_16g83240</name>
</gene>
<evidence type="ECO:0000259" key="8">
    <source>
        <dbReference type="Pfam" id="PF25785"/>
    </source>
</evidence>
<proteinExistence type="predicted"/>
<dbReference type="Pfam" id="PF25481">
    <property type="entry name" value="Nucleoprot-TPR"/>
    <property type="match status" value="1"/>
</dbReference>
<dbReference type="InterPro" id="IPR057577">
    <property type="entry name" value="Nucleoprot-TPR/MLP1_dom"/>
</dbReference>
<feature type="compositionally biased region" description="Low complexity" evidence="5">
    <location>
        <begin position="1595"/>
        <end position="1608"/>
    </location>
</feature>
<dbReference type="InterPro" id="IPR057974">
    <property type="entry name" value="NUA/TPR/MLP1-2-like_dom"/>
</dbReference>
<dbReference type="Pfam" id="PF07926">
    <property type="entry name" value="TPR_MLP1_2"/>
    <property type="match status" value="1"/>
</dbReference>
<dbReference type="GO" id="GO:0006406">
    <property type="term" value="P:mRNA export from nucleus"/>
    <property type="evidence" value="ECO:0007669"/>
    <property type="project" value="TreeGrafter"/>
</dbReference>
<dbReference type="GO" id="GO:0006606">
    <property type="term" value="P:protein import into nucleus"/>
    <property type="evidence" value="ECO:0007669"/>
    <property type="project" value="InterPro"/>
</dbReference>
<feature type="coiled-coil region" evidence="4">
    <location>
        <begin position="422"/>
        <end position="508"/>
    </location>
</feature>
<evidence type="ECO:0000256" key="1">
    <source>
        <dbReference type="ARBA" id="ARBA00004123"/>
    </source>
</evidence>
<feature type="compositionally biased region" description="Acidic residues" evidence="5">
    <location>
        <begin position="1609"/>
        <end position="1619"/>
    </location>
</feature>
<keyword evidence="10" id="KW-1185">Reference proteome</keyword>
<evidence type="ECO:0000256" key="5">
    <source>
        <dbReference type="SAM" id="MobiDB-lite"/>
    </source>
</evidence>
<dbReference type="EMBL" id="CP151516">
    <property type="protein sequence ID" value="WZN66754.1"/>
    <property type="molecule type" value="Genomic_DNA"/>
</dbReference>
<accession>A0AAX4PMC3</accession>
<evidence type="ECO:0000313" key="10">
    <source>
        <dbReference type="Proteomes" id="UP001472866"/>
    </source>
</evidence>
<feature type="region of interest" description="Disordered" evidence="5">
    <location>
        <begin position="301"/>
        <end position="362"/>
    </location>
</feature>
<feature type="domain" description="Nucleoprotein TPR/MLP1-2" evidence="6">
    <location>
        <begin position="1037"/>
        <end position="1152"/>
    </location>
</feature>
<feature type="coiled-coil region" evidence="4">
    <location>
        <begin position="547"/>
        <end position="614"/>
    </location>
</feature>
<feature type="compositionally biased region" description="Low complexity" evidence="5">
    <location>
        <begin position="1524"/>
        <end position="1555"/>
    </location>
</feature>
<feature type="domain" description="NUA/TPR/MLP1-2-like" evidence="8">
    <location>
        <begin position="468"/>
        <end position="571"/>
    </location>
</feature>
<keyword evidence="2 4" id="KW-0175">Coiled coil</keyword>
<dbReference type="Pfam" id="PF25785">
    <property type="entry name" value="TPR"/>
    <property type="match status" value="1"/>
</dbReference>
<feature type="compositionally biased region" description="Acidic residues" evidence="5">
    <location>
        <begin position="1654"/>
        <end position="1705"/>
    </location>
</feature>
<protein>
    <submittedName>
        <fullName evidence="9">Nuclear-pore anchor</fullName>
    </submittedName>
</protein>
<evidence type="ECO:0000256" key="2">
    <source>
        <dbReference type="ARBA" id="ARBA00023054"/>
    </source>
</evidence>
<feature type="coiled-coil region" evidence="4">
    <location>
        <begin position="692"/>
        <end position="740"/>
    </location>
</feature>
<feature type="compositionally biased region" description="Basic and acidic residues" evidence="5">
    <location>
        <begin position="1473"/>
        <end position="1494"/>
    </location>
</feature>
<feature type="compositionally biased region" description="Low complexity" evidence="5">
    <location>
        <begin position="1620"/>
        <end position="1639"/>
    </location>
</feature>
<feature type="coiled-coil region" evidence="4">
    <location>
        <begin position="1186"/>
        <end position="1306"/>
    </location>
</feature>
<dbReference type="Proteomes" id="UP001472866">
    <property type="component" value="Chromosome 16"/>
</dbReference>
<dbReference type="PANTHER" id="PTHR18898">
    <property type="entry name" value="NUCLEOPROTEIN TPR-RELATED"/>
    <property type="match status" value="1"/>
</dbReference>
<dbReference type="GO" id="GO:0005643">
    <property type="term" value="C:nuclear pore"/>
    <property type="evidence" value="ECO:0007669"/>
    <property type="project" value="TreeGrafter"/>
</dbReference>
<evidence type="ECO:0000256" key="3">
    <source>
        <dbReference type="ARBA" id="ARBA00023242"/>
    </source>
</evidence>
<keyword evidence="3" id="KW-0539">Nucleus</keyword>
<evidence type="ECO:0000313" key="9">
    <source>
        <dbReference type="EMBL" id="WZN66754.1"/>
    </source>
</evidence>
<feature type="region of interest" description="Disordered" evidence="5">
    <location>
        <begin position="1473"/>
        <end position="1731"/>
    </location>
</feature>
<name>A0AAX4PMC3_9CHLO</name>